<proteinExistence type="predicted"/>
<dbReference type="InterPro" id="IPR018062">
    <property type="entry name" value="HTH_AraC-typ_CS"/>
</dbReference>
<reference evidence="5" key="1">
    <citation type="submission" date="2020-09" db="EMBL/GenBank/DDBJ databases">
        <title>Brevundimonas sp. LVF2 isolated from a puddle in Goettingen, Germany.</title>
        <authorList>
            <person name="Friedrich I."/>
            <person name="Klassen A."/>
            <person name="Hannes N."/>
            <person name="Schneider D."/>
            <person name="Hertel R."/>
            <person name="Daniel R."/>
        </authorList>
    </citation>
    <scope>NUCLEOTIDE SEQUENCE</scope>
    <source>
        <strain evidence="5">LVF2</strain>
    </source>
</reference>
<protein>
    <submittedName>
        <fullName evidence="5">Helix-turn-helix transcriptional regulator</fullName>
    </submittedName>
</protein>
<dbReference type="InterPro" id="IPR053142">
    <property type="entry name" value="PchR_regulatory_protein"/>
</dbReference>
<dbReference type="AlphaFoldDB" id="A0A975GUT5"/>
<name>A0A975GUT5_9CAUL</name>
<evidence type="ECO:0000256" key="3">
    <source>
        <dbReference type="ARBA" id="ARBA00023163"/>
    </source>
</evidence>
<organism evidence="5 6">
    <name type="scientific">Brevundimonas goettingensis</name>
    <dbReference type="NCBI Taxonomy" id="2774190"/>
    <lineage>
        <taxon>Bacteria</taxon>
        <taxon>Pseudomonadati</taxon>
        <taxon>Pseudomonadota</taxon>
        <taxon>Alphaproteobacteria</taxon>
        <taxon>Caulobacterales</taxon>
        <taxon>Caulobacteraceae</taxon>
        <taxon>Brevundimonas</taxon>
    </lineage>
</organism>
<gene>
    <name evidence="5" type="ORF">IFJ75_10990</name>
</gene>
<dbReference type="InterPro" id="IPR009057">
    <property type="entry name" value="Homeodomain-like_sf"/>
</dbReference>
<dbReference type="PANTHER" id="PTHR47893:SF1">
    <property type="entry name" value="REGULATORY PROTEIN PCHR"/>
    <property type="match status" value="1"/>
</dbReference>
<dbReference type="SUPFAM" id="SSF46689">
    <property type="entry name" value="Homeodomain-like"/>
    <property type="match status" value="2"/>
</dbReference>
<dbReference type="Pfam" id="PF12833">
    <property type="entry name" value="HTH_18"/>
    <property type="match status" value="1"/>
</dbReference>
<evidence type="ECO:0000259" key="4">
    <source>
        <dbReference type="PROSITE" id="PS01124"/>
    </source>
</evidence>
<dbReference type="RefSeq" id="WP_207868130.1">
    <property type="nucleotide sequence ID" value="NZ_CP062222.1"/>
</dbReference>
<dbReference type="Gene3D" id="1.10.10.60">
    <property type="entry name" value="Homeodomain-like"/>
    <property type="match status" value="1"/>
</dbReference>
<dbReference type="KEGG" id="bgoe:IFJ75_10990"/>
<dbReference type="SMART" id="SM00342">
    <property type="entry name" value="HTH_ARAC"/>
    <property type="match status" value="1"/>
</dbReference>
<dbReference type="PROSITE" id="PS00041">
    <property type="entry name" value="HTH_ARAC_FAMILY_1"/>
    <property type="match status" value="1"/>
</dbReference>
<evidence type="ECO:0000313" key="6">
    <source>
        <dbReference type="Proteomes" id="UP000663918"/>
    </source>
</evidence>
<keyword evidence="1" id="KW-0805">Transcription regulation</keyword>
<evidence type="ECO:0000313" key="5">
    <source>
        <dbReference type="EMBL" id="QTC89828.1"/>
    </source>
</evidence>
<evidence type="ECO:0000256" key="1">
    <source>
        <dbReference type="ARBA" id="ARBA00023015"/>
    </source>
</evidence>
<dbReference type="EMBL" id="CP062222">
    <property type="protein sequence ID" value="QTC89828.1"/>
    <property type="molecule type" value="Genomic_DNA"/>
</dbReference>
<sequence>MQIDARPDATSPSRFISLVVSPEMTVLIGRGPFEGIVLPTEAIAVAYGLGAIEVAPSVHVYGANAVDDLLAEDAAATRILLLVAPTALTRIEGVSQPEADAHHGYHLPPELRAIALALRDCDRFGEAGEIYRAAKAIELLWETWRRLDARALTPLSTNGSLSHTDAVRILAVRELIDARWNEKLSLGSIAAQCGLNRDKLTRGFREMFACTVAEAIVERRLTEASRMLETTDLPVSSIGYENGYLNNASFARAFGRRFGQTPSDYRAARLAA</sequence>
<evidence type="ECO:0000256" key="2">
    <source>
        <dbReference type="ARBA" id="ARBA00023125"/>
    </source>
</evidence>
<dbReference type="InterPro" id="IPR018060">
    <property type="entry name" value="HTH_AraC"/>
</dbReference>
<keyword evidence="6" id="KW-1185">Reference proteome</keyword>
<dbReference type="GO" id="GO:0043565">
    <property type="term" value="F:sequence-specific DNA binding"/>
    <property type="evidence" value="ECO:0007669"/>
    <property type="project" value="InterPro"/>
</dbReference>
<dbReference type="PRINTS" id="PR00032">
    <property type="entry name" value="HTHARAC"/>
</dbReference>
<dbReference type="PROSITE" id="PS01124">
    <property type="entry name" value="HTH_ARAC_FAMILY_2"/>
    <property type="match status" value="1"/>
</dbReference>
<keyword evidence="2" id="KW-0238">DNA-binding</keyword>
<dbReference type="Proteomes" id="UP000663918">
    <property type="component" value="Chromosome"/>
</dbReference>
<feature type="domain" description="HTH araC/xylS-type" evidence="4">
    <location>
        <begin position="170"/>
        <end position="268"/>
    </location>
</feature>
<accession>A0A975GUT5</accession>
<keyword evidence="3" id="KW-0804">Transcription</keyword>
<dbReference type="InterPro" id="IPR020449">
    <property type="entry name" value="Tscrpt_reg_AraC-type_HTH"/>
</dbReference>
<dbReference type="PANTHER" id="PTHR47893">
    <property type="entry name" value="REGULATORY PROTEIN PCHR"/>
    <property type="match status" value="1"/>
</dbReference>
<dbReference type="GO" id="GO:0003700">
    <property type="term" value="F:DNA-binding transcription factor activity"/>
    <property type="evidence" value="ECO:0007669"/>
    <property type="project" value="InterPro"/>
</dbReference>